<protein>
    <recommendedName>
        <fullName evidence="4">Integral membrane protein</fullName>
    </recommendedName>
</protein>
<gene>
    <name evidence="2" type="ORF">SAMN04488090_0081</name>
</gene>
<feature type="transmembrane region" description="Helical" evidence="1">
    <location>
        <begin position="85"/>
        <end position="110"/>
    </location>
</feature>
<keyword evidence="1" id="KW-0472">Membrane</keyword>
<dbReference type="Proteomes" id="UP000198901">
    <property type="component" value="Unassembled WGS sequence"/>
</dbReference>
<name>A0A1G9HJ12_9BACT</name>
<evidence type="ECO:0000313" key="3">
    <source>
        <dbReference type="Proteomes" id="UP000198901"/>
    </source>
</evidence>
<dbReference type="STRING" id="563176.SAMN04488090_0081"/>
<reference evidence="2 3" key="1">
    <citation type="submission" date="2016-10" db="EMBL/GenBank/DDBJ databases">
        <authorList>
            <person name="de Groot N.N."/>
        </authorList>
    </citation>
    <scope>NUCLEOTIDE SEQUENCE [LARGE SCALE GENOMIC DNA]</scope>
    <source>
        <strain evidence="2 3">DSM 21668</strain>
    </source>
</reference>
<feature type="transmembrane region" description="Helical" evidence="1">
    <location>
        <begin position="43"/>
        <end position="65"/>
    </location>
</feature>
<evidence type="ECO:0008006" key="4">
    <source>
        <dbReference type="Google" id="ProtNLM"/>
    </source>
</evidence>
<feature type="transmembrane region" description="Helical" evidence="1">
    <location>
        <begin position="122"/>
        <end position="142"/>
    </location>
</feature>
<organism evidence="2 3">
    <name type="scientific">Siphonobacter aquaeclarae</name>
    <dbReference type="NCBI Taxonomy" id="563176"/>
    <lineage>
        <taxon>Bacteria</taxon>
        <taxon>Pseudomonadati</taxon>
        <taxon>Bacteroidota</taxon>
        <taxon>Cytophagia</taxon>
        <taxon>Cytophagales</taxon>
        <taxon>Cytophagaceae</taxon>
        <taxon>Siphonobacter</taxon>
    </lineage>
</organism>
<feature type="transmembrane region" description="Helical" evidence="1">
    <location>
        <begin position="12"/>
        <end position="31"/>
    </location>
</feature>
<dbReference type="RefSeq" id="WP_093196419.1">
    <property type="nucleotide sequence ID" value="NZ_FNGS01000001.1"/>
</dbReference>
<keyword evidence="3" id="KW-1185">Reference proteome</keyword>
<evidence type="ECO:0000313" key="2">
    <source>
        <dbReference type="EMBL" id="SDL12875.1"/>
    </source>
</evidence>
<keyword evidence="1" id="KW-0812">Transmembrane</keyword>
<sequence>MYAFLLTLHSLLRWLVVLSLSYAVFIGFRGWYTGRVFARRDNFIRHTTATLAHTQLTVGYLLYFNSPVVTYFRSQFSEARKQPDLLFFGLIHIALMTLAVVLITIGSSAAKRQVTDTARFRTLAIWMGIGFLILFAAIPWPFSPLAQRPLLRSF</sequence>
<evidence type="ECO:0000256" key="1">
    <source>
        <dbReference type="SAM" id="Phobius"/>
    </source>
</evidence>
<proteinExistence type="predicted"/>
<keyword evidence="1" id="KW-1133">Transmembrane helix</keyword>
<dbReference type="EMBL" id="FNGS01000001">
    <property type="protein sequence ID" value="SDL12875.1"/>
    <property type="molecule type" value="Genomic_DNA"/>
</dbReference>
<accession>A0A1G9HJ12</accession>
<dbReference type="OrthoDB" id="329514at2"/>
<dbReference type="AlphaFoldDB" id="A0A1G9HJ12"/>